<dbReference type="Pfam" id="PF13499">
    <property type="entry name" value="EF-hand_7"/>
    <property type="match status" value="1"/>
</dbReference>
<dbReference type="AlphaFoldDB" id="A0A3S8V2I9"/>
<sequence length="181" mass="21305">MEDNTSVYNSLTLVAVVCLLIIIDLVIILQDFSNHICYVLHIFPNFIFSSWNFWTQKNYATVAKNQLFVDRNSTVTETKRFTAEELRKTMERNFDVGADDVEVLFEEEEPSWTELREAFDVFDENKDGFIDGSELRKVLSVLGFREASEAECRKMIRAFDEDKDERIDFFEFVRIIFKSFS</sequence>
<dbReference type="PROSITE" id="PS00018">
    <property type="entry name" value="EF_HAND_1"/>
    <property type="match status" value="1"/>
</dbReference>
<proteinExistence type="evidence at transcript level"/>
<dbReference type="PANTHER" id="PTHR10891">
    <property type="entry name" value="EF-HAND CALCIUM-BINDING DOMAIN CONTAINING PROTEIN"/>
    <property type="match status" value="1"/>
</dbReference>
<dbReference type="SMART" id="SM00054">
    <property type="entry name" value="EFh"/>
    <property type="match status" value="2"/>
</dbReference>
<keyword evidence="3" id="KW-0106">Calcium</keyword>
<dbReference type="InterPro" id="IPR011992">
    <property type="entry name" value="EF-hand-dom_pair"/>
</dbReference>
<protein>
    <submittedName>
        <fullName evidence="6">Calmodulin-like protein 47</fullName>
    </submittedName>
</protein>
<evidence type="ECO:0000313" key="6">
    <source>
        <dbReference type="EMBL" id="AZL94063.1"/>
    </source>
</evidence>
<keyword evidence="4" id="KW-1133">Transmembrane helix</keyword>
<dbReference type="Gene3D" id="1.10.238.10">
    <property type="entry name" value="EF-hand"/>
    <property type="match status" value="1"/>
</dbReference>
<dbReference type="CDD" id="cd00051">
    <property type="entry name" value="EFh"/>
    <property type="match status" value="1"/>
</dbReference>
<evidence type="ECO:0000256" key="2">
    <source>
        <dbReference type="ARBA" id="ARBA00022737"/>
    </source>
</evidence>
<organism evidence="6">
    <name type="scientific">Carica papaya</name>
    <name type="common">Papaya</name>
    <dbReference type="NCBI Taxonomy" id="3649"/>
    <lineage>
        <taxon>Eukaryota</taxon>
        <taxon>Viridiplantae</taxon>
        <taxon>Streptophyta</taxon>
        <taxon>Embryophyta</taxon>
        <taxon>Tracheophyta</taxon>
        <taxon>Spermatophyta</taxon>
        <taxon>Magnoliopsida</taxon>
        <taxon>eudicotyledons</taxon>
        <taxon>Gunneridae</taxon>
        <taxon>Pentapetalae</taxon>
        <taxon>rosids</taxon>
        <taxon>malvids</taxon>
        <taxon>Brassicales</taxon>
        <taxon>Caricaceae</taxon>
        <taxon>Carica</taxon>
    </lineage>
</organism>
<feature type="transmembrane region" description="Helical" evidence="4">
    <location>
        <begin position="6"/>
        <end position="29"/>
    </location>
</feature>
<dbReference type="InterPro" id="IPR002048">
    <property type="entry name" value="EF_hand_dom"/>
</dbReference>
<name>A0A3S8V2I9_CARPA</name>
<evidence type="ECO:0000256" key="3">
    <source>
        <dbReference type="ARBA" id="ARBA00022837"/>
    </source>
</evidence>
<dbReference type="EMBL" id="MH032793">
    <property type="protein sequence ID" value="AZL94063.1"/>
    <property type="molecule type" value="mRNA"/>
</dbReference>
<dbReference type="PROSITE" id="PS50222">
    <property type="entry name" value="EF_HAND_2"/>
    <property type="match status" value="2"/>
</dbReference>
<evidence type="ECO:0000256" key="1">
    <source>
        <dbReference type="ARBA" id="ARBA00022723"/>
    </source>
</evidence>
<accession>A0A3S8V2I9</accession>
<keyword evidence="4" id="KW-0472">Membrane</keyword>
<dbReference type="SUPFAM" id="SSF47473">
    <property type="entry name" value="EF-hand"/>
    <property type="match status" value="1"/>
</dbReference>
<evidence type="ECO:0000259" key="5">
    <source>
        <dbReference type="PROSITE" id="PS50222"/>
    </source>
</evidence>
<reference evidence="6" key="1">
    <citation type="submission" date="2018-03" db="EMBL/GenBank/DDBJ databases">
        <title>Calmodulin and Calmodulin-like Proteins Reveal their Involvement in Stress Response and Fruit Ripening in Papaya.</title>
        <authorList>
            <person name="Ding X."/>
            <person name="Zhang L."/>
            <person name="Hao Y."/>
            <person name="Xiao S."/>
            <person name="Wu Z."/>
            <person name="Chen W."/>
            <person name="Li X."/>
            <person name="Zhu X."/>
        </authorList>
    </citation>
    <scope>NUCLEOTIDE SEQUENCE</scope>
    <source>
        <tissue evidence="6">Fruit</tissue>
    </source>
</reference>
<dbReference type="InterPro" id="IPR018247">
    <property type="entry name" value="EF_Hand_1_Ca_BS"/>
</dbReference>
<feature type="transmembrane region" description="Helical" evidence="4">
    <location>
        <begin position="36"/>
        <end position="54"/>
    </location>
</feature>
<keyword evidence="1" id="KW-0479">Metal-binding</keyword>
<dbReference type="InterPro" id="IPR039647">
    <property type="entry name" value="EF_hand_pair_protein_CML-like"/>
</dbReference>
<evidence type="ECO:0000256" key="4">
    <source>
        <dbReference type="SAM" id="Phobius"/>
    </source>
</evidence>
<keyword evidence="2" id="KW-0677">Repeat</keyword>
<dbReference type="FunFam" id="1.10.238.10:FF:000003">
    <property type="entry name" value="Calmodulin A"/>
    <property type="match status" value="1"/>
</dbReference>
<dbReference type="GO" id="GO:0005509">
    <property type="term" value="F:calcium ion binding"/>
    <property type="evidence" value="ECO:0007669"/>
    <property type="project" value="InterPro"/>
</dbReference>
<feature type="domain" description="EF-hand" evidence="5">
    <location>
        <begin position="110"/>
        <end position="145"/>
    </location>
</feature>
<keyword evidence="4" id="KW-0812">Transmembrane</keyword>
<feature type="domain" description="EF-hand" evidence="5">
    <location>
        <begin position="147"/>
        <end position="181"/>
    </location>
</feature>